<keyword evidence="2" id="KW-0560">Oxidoreductase</keyword>
<dbReference type="InterPro" id="IPR003560">
    <property type="entry name" value="DHB_DH"/>
</dbReference>
<organism evidence="3 4">
    <name type="scientific">Streptomyces hygroscopicus</name>
    <dbReference type="NCBI Taxonomy" id="1912"/>
    <lineage>
        <taxon>Bacteria</taxon>
        <taxon>Bacillati</taxon>
        <taxon>Actinomycetota</taxon>
        <taxon>Actinomycetes</taxon>
        <taxon>Kitasatosporales</taxon>
        <taxon>Streptomycetaceae</taxon>
        <taxon>Streptomyces</taxon>
        <taxon>Streptomyces violaceusniger group</taxon>
    </lineage>
</organism>
<dbReference type="SUPFAM" id="SSF51735">
    <property type="entry name" value="NAD(P)-binding Rossmann-fold domains"/>
    <property type="match status" value="1"/>
</dbReference>
<evidence type="ECO:0000313" key="3">
    <source>
        <dbReference type="EMBL" id="GHJ26092.1"/>
    </source>
</evidence>
<dbReference type="Gene3D" id="3.40.50.720">
    <property type="entry name" value="NAD(P)-binding Rossmann-like Domain"/>
    <property type="match status" value="1"/>
</dbReference>
<evidence type="ECO:0000313" key="4">
    <source>
        <dbReference type="Proteomes" id="UP001054854"/>
    </source>
</evidence>
<dbReference type="PANTHER" id="PTHR44196:SF1">
    <property type="entry name" value="DEHYDROGENASE_REDUCTASE SDR FAMILY MEMBER 7B"/>
    <property type="match status" value="1"/>
</dbReference>
<reference evidence="3" key="1">
    <citation type="submission" date="2024-05" db="EMBL/GenBank/DDBJ databases">
        <title>Whole genome shotgun sequence of Streptomyces hygroscopicus NBRC 113678.</title>
        <authorList>
            <person name="Komaki H."/>
            <person name="Tamura T."/>
        </authorList>
    </citation>
    <scope>NUCLEOTIDE SEQUENCE</scope>
    <source>
        <strain evidence="3">N11-34</strain>
    </source>
</reference>
<keyword evidence="4" id="KW-1185">Reference proteome</keyword>
<accession>A0ABQ3TRY5</accession>
<dbReference type="EMBL" id="BNEK01000002">
    <property type="protein sequence ID" value="GHJ26092.1"/>
    <property type="molecule type" value="Genomic_DNA"/>
</dbReference>
<dbReference type="CDD" id="cd05233">
    <property type="entry name" value="SDR_c"/>
    <property type="match status" value="1"/>
</dbReference>
<gene>
    <name evidence="3" type="primary">fabG_3</name>
    <name evidence="3" type="ORF">TPA0910_05250</name>
</gene>
<sequence>MTAAVRDEDWVLVTGATRGIGRAVAFALAEAGYPLVLWARTGRELEEIAAEITAQHGTPVRIASVDVSVAAEVDKAVADSLAGIATLRGAVINAGGGIWSSIEEMAVEDWRAVVGTNLDGAFHTLRVAMPLLRGHRGAQLVGLASDSSYGSFPQRGAYCASKAGFRSLLETARRELRESGVRVTVLVPSRVDTYFRGKQPGDRPEALSRTEVAEVVATLFAMEPRVEVREVQLSSIHSSFGPFPEVAPEELTDV</sequence>
<dbReference type="RefSeq" id="WP_030824510.1">
    <property type="nucleotide sequence ID" value="NZ_BNEK01000002.1"/>
</dbReference>
<dbReference type="PANTHER" id="PTHR44196">
    <property type="entry name" value="DEHYDROGENASE/REDUCTASE SDR FAMILY MEMBER 7B"/>
    <property type="match status" value="1"/>
</dbReference>
<dbReference type="PRINTS" id="PR01397">
    <property type="entry name" value="DHBDHDRGNASE"/>
</dbReference>
<evidence type="ECO:0000256" key="1">
    <source>
        <dbReference type="ARBA" id="ARBA00006484"/>
    </source>
</evidence>
<dbReference type="Proteomes" id="UP001054854">
    <property type="component" value="Unassembled WGS sequence"/>
</dbReference>
<evidence type="ECO:0000256" key="2">
    <source>
        <dbReference type="ARBA" id="ARBA00023002"/>
    </source>
</evidence>
<comment type="similarity">
    <text evidence="1">Belongs to the short-chain dehydrogenases/reductases (SDR) family.</text>
</comment>
<protein>
    <submittedName>
        <fullName evidence="3">3-ketoacyl-ACP reductase</fullName>
    </submittedName>
</protein>
<dbReference type="InterPro" id="IPR036291">
    <property type="entry name" value="NAD(P)-bd_dom_sf"/>
</dbReference>
<name>A0ABQ3TRY5_STRHY</name>
<comment type="caution">
    <text evidence="3">The sequence shown here is derived from an EMBL/GenBank/DDBJ whole genome shotgun (WGS) entry which is preliminary data.</text>
</comment>
<dbReference type="InterPro" id="IPR002347">
    <property type="entry name" value="SDR_fam"/>
</dbReference>
<dbReference type="Pfam" id="PF00106">
    <property type="entry name" value="adh_short"/>
    <property type="match status" value="1"/>
</dbReference>
<proteinExistence type="inferred from homology"/>